<dbReference type="SUPFAM" id="SSF47336">
    <property type="entry name" value="ACP-like"/>
    <property type="match status" value="1"/>
</dbReference>
<dbReference type="InterPro" id="IPR045851">
    <property type="entry name" value="AMP-bd_C_sf"/>
</dbReference>
<keyword evidence="1" id="KW-0596">Phosphopantetheine</keyword>
<dbReference type="SUPFAM" id="SSF52777">
    <property type="entry name" value="CoA-dependent acyltransferases"/>
    <property type="match status" value="1"/>
</dbReference>
<evidence type="ECO:0000313" key="5">
    <source>
        <dbReference type="EMBL" id="MBP2323509.1"/>
    </source>
</evidence>
<dbReference type="Pfam" id="PF00501">
    <property type="entry name" value="AMP-binding"/>
    <property type="match status" value="1"/>
</dbReference>
<comment type="caution">
    <text evidence="5">The sequence shown here is derived from an EMBL/GenBank/DDBJ whole genome shotgun (WGS) entry which is preliminary data.</text>
</comment>
<organism evidence="5 6">
    <name type="scientific">Kibdelosporangium banguiense</name>
    <dbReference type="NCBI Taxonomy" id="1365924"/>
    <lineage>
        <taxon>Bacteria</taxon>
        <taxon>Bacillati</taxon>
        <taxon>Actinomycetota</taxon>
        <taxon>Actinomycetes</taxon>
        <taxon>Pseudonocardiales</taxon>
        <taxon>Pseudonocardiaceae</taxon>
        <taxon>Kibdelosporangium</taxon>
    </lineage>
</organism>
<dbReference type="PROSITE" id="PS00455">
    <property type="entry name" value="AMP_BINDING"/>
    <property type="match status" value="1"/>
</dbReference>
<feature type="compositionally biased region" description="Low complexity" evidence="3">
    <location>
        <begin position="765"/>
        <end position="780"/>
    </location>
</feature>
<proteinExistence type="predicted"/>
<dbReference type="SMART" id="SM00823">
    <property type="entry name" value="PKS_PP"/>
    <property type="match status" value="1"/>
</dbReference>
<dbReference type="Proteomes" id="UP001519332">
    <property type="component" value="Unassembled WGS sequence"/>
</dbReference>
<dbReference type="PANTHER" id="PTHR45527">
    <property type="entry name" value="NONRIBOSOMAL PEPTIDE SYNTHETASE"/>
    <property type="match status" value="1"/>
</dbReference>
<sequence length="875" mass="94906">MDMHVEADREFWRNVLVAGGFTAIPRWTLDPVPGVAGHEVPVPGQDVVALRRLADELAVPFSSVLLAAHAKVLAALSGEREVATGYVAVAGGRPLPCRLTTEPISWRTLVLEAHRAESQLLSHKDFPADDLKRELGLTGPLFETVLDPTGATVVGHDLPGDTVLWVETVWHNGHLVLRLRYRTDVLDAGYAARIADYHRTALALIAADPEAEHGRQSLLTDEEVLFQLDGLAGARRDLPDLRVHELFEQRAAAHPDTVAAVHGDRQWTYRELNARANRLARALLARGLHREDVVAVVMQRTLDWMAAVLAIFKAGGVYLPLEPQFPAGRIATALSRAHCTLVLSEHGSTSTLQTALDTLSRTPTPATQTPATQTPGSQAPGIRLLRVEAAYAENHPDGNPGVQVAPDQLAYVLFTSGSTGEPKGAMCEHAGMLNHIYAKITDLGVGEGEVIPQTGPQCFDISLWQLLAALLVGGRTLLVGQETILDVERLLDTIAAGRAGVLQLVPSYLDLVLSYLEQHPRELPHLHTVSPTGDVLKKELVERWFAAQPGITLVNTYGLTETSDDAVHEVMDRVPAGERIPLGRPIHNVHVYVVDENLSPVPLGAPGVIVFSGICVGRGYINDPERTRGVFTTDPHREGQRLCRTGDYGRWRPDGTLEFLGRRDNQVKVRGFRIEIGEIENALVRVPGIRDSAVVATGAIHGTRLVAFYTGRQPLPTDHLADRLAESLPGYMIPSAFHWREDLPLTPNGKIDRTTLTTLAGQPGDSATTDTTDTTDITDSTEQDHQTPSTPTEQRLATAWATVLGIPPDQISRRDHFFDRGGTSLSAVRLVITLDRAVTLTDLTRHPILADLATILDEAATSTTAGSPASPQPAS</sequence>
<dbReference type="InterPro" id="IPR036736">
    <property type="entry name" value="ACP-like_sf"/>
</dbReference>
<dbReference type="InterPro" id="IPR042099">
    <property type="entry name" value="ANL_N_sf"/>
</dbReference>
<dbReference type="InterPro" id="IPR000873">
    <property type="entry name" value="AMP-dep_synth/lig_dom"/>
</dbReference>
<keyword evidence="2" id="KW-0597">Phosphoprotein</keyword>
<dbReference type="Gene3D" id="3.30.300.30">
    <property type="match status" value="1"/>
</dbReference>
<dbReference type="Gene3D" id="3.30.559.30">
    <property type="entry name" value="Nonribosomal peptide synthetase, condensation domain"/>
    <property type="match status" value="1"/>
</dbReference>
<feature type="domain" description="Carrier" evidence="4">
    <location>
        <begin position="787"/>
        <end position="867"/>
    </location>
</feature>
<dbReference type="InterPro" id="IPR009081">
    <property type="entry name" value="PP-bd_ACP"/>
</dbReference>
<accession>A0ABS4TGK1</accession>
<dbReference type="SUPFAM" id="SSF56801">
    <property type="entry name" value="Acetyl-CoA synthetase-like"/>
    <property type="match status" value="1"/>
</dbReference>
<dbReference type="PROSITE" id="PS50075">
    <property type="entry name" value="CARRIER"/>
    <property type="match status" value="1"/>
</dbReference>
<dbReference type="EMBL" id="JAGINW010000001">
    <property type="protein sequence ID" value="MBP2323509.1"/>
    <property type="molecule type" value="Genomic_DNA"/>
</dbReference>
<dbReference type="Pfam" id="PF00550">
    <property type="entry name" value="PP-binding"/>
    <property type="match status" value="1"/>
</dbReference>
<evidence type="ECO:0000256" key="3">
    <source>
        <dbReference type="SAM" id="MobiDB-lite"/>
    </source>
</evidence>
<gene>
    <name evidence="5" type="ORF">JOF56_003894</name>
</gene>
<dbReference type="RefSeq" id="WP_209640014.1">
    <property type="nucleotide sequence ID" value="NZ_JAGINW010000001.1"/>
</dbReference>
<dbReference type="InterPro" id="IPR010071">
    <property type="entry name" value="AA_adenyl_dom"/>
</dbReference>
<evidence type="ECO:0000259" key="4">
    <source>
        <dbReference type="PROSITE" id="PS50075"/>
    </source>
</evidence>
<feature type="region of interest" description="Disordered" evidence="3">
    <location>
        <begin position="755"/>
        <end position="792"/>
    </location>
</feature>
<dbReference type="Pfam" id="PF13193">
    <property type="entry name" value="AMP-binding_C"/>
    <property type="match status" value="1"/>
</dbReference>
<protein>
    <submittedName>
        <fullName evidence="5">Amino acid adenylation domain-containing protein</fullName>
    </submittedName>
</protein>
<dbReference type="CDD" id="cd05930">
    <property type="entry name" value="A_NRPS"/>
    <property type="match status" value="1"/>
</dbReference>
<name>A0ABS4TGK1_9PSEU</name>
<dbReference type="Gene3D" id="1.10.1200.10">
    <property type="entry name" value="ACP-like"/>
    <property type="match status" value="1"/>
</dbReference>
<evidence type="ECO:0000256" key="1">
    <source>
        <dbReference type="ARBA" id="ARBA00022450"/>
    </source>
</evidence>
<dbReference type="NCBIfam" id="TIGR01733">
    <property type="entry name" value="AA-adenyl-dom"/>
    <property type="match status" value="1"/>
</dbReference>
<keyword evidence="6" id="KW-1185">Reference proteome</keyword>
<dbReference type="InterPro" id="IPR020806">
    <property type="entry name" value="PKS_PP-bd"/>
</dbReference>
<dbReference type="PANTHER" id="PTHR45527:SF1">
    <property type="entry name" value="FATTY ACID SYNTHASE"/>
    <property type="match status" value="1"/>
</dbReference>
<dbReference type="Gene3D" id="3.40.50.12780">
    <property type="entry name" value="N-terminal domain of ligase-like"/>
    <property type="match status" value="1"/>
</dbReference>
<evidence type="ECO:0000313" key="6">
    <source>
        <dbReference type="Proteomes" id="UP001519332"/>
    </source>
</evidence>
<reference evidence="5 6" key="1">
    <citation type="submission" date="2021-03" db="EMBL/GenBank/DDBJ databases">
        <title>Sequencing the genomes of 1000 actinobacteria strains.</title>
        <authorList>
            <person name="Klenk H.-P."/>
        </authorList>
    </citation>
    <scope>NUCLEOTIDE SEQUENCE [LARGE SCALE GENOMIC DNA]</scope>
    <source>
        <strain evidence="5 6">DSM 46670</strain>
    </source>
</reference>
<dbReference type="InterPro" id="IPR020845">
    <property type="entry name" value="AMP-binding_CS"/>
</dbReference>
<evidence type="ECO:0000256" key="2">
    <source>
        <dbReference type="ARBA" id="ARBA00022553"/>
    </source>
</evidence>
<dbReference type="InterPro" id="IPR025110">
    <property type="entry name" value="AMP-bd_C"/>
</dbReference>